<accession>A0ABT5EGF4</accession>
<evidence type="ECO:0008006" key="4">
    <source>
        <dbReference type="Google" id="ProtNLM"/>
    </source>
</evidence>
<keyword evidence="3" id="KW-1185">Reference proteome</keyword>
<evidence type="ECO:0000313" key="3">
    <source>
        <dbReference type="Proteomes" id="UP001221411"/>
    </source>
</evidence>
<organism evidence="2 3">
    <name type="scientific">Polyangium mundeleinium</name>
    <dbReference type="NCBI Taxonomy" id="2995306"/>
    <lineage>
        <taxon>Bacteria</taxon>
        <taxon>Pseudomonadati</taxon>
        <taxon>Myxococcota</taxon>
        <taxon>Polyangia</taxon>
        <taxon>Polyangiales</taxon>
        <taxon>Polyangiaceae</taxon>
        <taxon>Polyangium</taxon>
    </lineage>
</organism>
<comment type="caution">
    <text evidence="2">The sequence shown here is derived from an EMBL/GenBank/DDBJ whole genome shotgun (WGS) entry which is preliminary data.</text>
</comment>
<reference evidence="2 3" key="1">
    <citation type="submission" date="2022-11" db="EMBL/GenBank/DDBJ databases">
        <title>Minimal conservation of predation-associated metabolite biosynthetic gene clusters underscores biosynthetic potential of Myxococcota including descriptions for ten novel species: Archangium lansinium sp. nov., Myxococcus landrumus sp. nov., Nannocystis bai.</title>
        <authorList>
            <person name="Ahearne A."/>
            <person name="Stevens C."/>
            <person name="Dowd S."/>
        </authorList>
    </citation>
    <scope>NUCLEOTIDE SEQUENCE [LARGE SCALE GENOMIC DNA]</scope>
    <source>
        <strain evidence="2 3">RJM3</strain>
    </source>
</reference>
<evidence type="ECO:0000256" key="1">
    <source>
        <dbReference type="SAM" id="MobiDB-lite"/>
    </source>
</evidence>
<dbReference type="Proteomes" id="UP001221411">
    <property type="component" value="Unassembled WGS sequence"/>
</dbReference>
<protein>
    <recommendedName>
        <fullName evidence="4">Glucose/Sorbosone dehydrogenase domain-containing protein</fullName>
    </recommendedName>
</protein>
<sequence>MKWTDAAGFSTVAELPPAPPEGGGLGRVVKLPDGKLVVTRFGHGKAGDVVYANPDGTSGMVPNLDPLRRRIGLAVTSDGTLYEVFFLFSKDCSPPSTSPQQASSSHR</sequence>
<name>A0ABT5EGF4_9BACT</name>
<dbReference type="EMBL" id="JAQNDO010000001">
    <property type="protein sequence ID" value="MDC0740893.1"/>
    <property type="molecule type" value="Genomic_DNA"/>
</dbReference>
<evidence type="ECO:0000313" key="2">
    <source>
        <dbReference type="EMBL" id="MDC0740893.1"/>
    </source>
</evidence>
<gene>
    <name evidence="2" type="ORF">POL67_06015</name>
</gene>
<dbReference type="RefSeq" id="WP_271916099.1">
    <property type="nucleotide sequence ID" value="NZ_JAQNDO010000001.1"/>
</dbReference>
<feature type="region of interest" description="Disordered" evidence="1">
    <location>
        <begin position="1"/>
        <end position="26"/>
    </location>
</feature>
<proteinExistence type="predicted"/>